<feature type="region of interest" description="Disordered" evidence="1">
    <location>
        <begin position="25"/>
        <end position="118"/>
    </location>
</feature>
<feature type="compositionally biased region" description="Low complexity" evidence="1">
    <location>
        <begin position="25"/>
        <end position="53"/>
    </location>
</feature>
<feature type="compositionally biased region" description="Low complexity" evidence="1">
    <location>
        <begin position="234"/>
        <end position="247"/>
    </location>
</feature>
<proteinExistence type="predicted"/>
<reference evidence="3" key="1">
    <citation type="submission" date="2023-02" db="EMBL/GenBank/DDBJ databases">
        <authorList>
            <person name="Palmer J.M."/>
        </authorList>
    </citation>
    <scope>NUCLEOTIDE SEQUENCE</scope>
    <source>
        <strain evidence="3">FW57</strain>
    </source>
</reference>
<dbReference type="Pfam" id="PF25318">
    <property type="entry name" value="WHD_GDS1"/>
    <property type="match status" value="1"/>
</dbReference>
<dbReference type="InterPro" id="IPR057511">
    <property type="entry name" value="WH_GDS1"/>
</dbReference>
<keyword evidence="4" id="KW-1185">Reference proteome</keyword>
<dbReference type="Proteomes" id="UP001197093">
    <property type="component" value="Unassembled WGS sequence"/>
</dbReference>
<evidence type="ECO:0000259" key="2">
    <source>
        <dbReference type="Pfam" id="PF25318"/>
    </source>
</evidence>
<evidence type="ECO:0000313" key="3">
    <source>
        <dbReference type="EMBL" id="KAG7286630.1"/>
    </source>
</evidence>
<feature type="compositionally biased region" description="Low complexity" evidence="1">
    <location>
        <begin position="339"/>
        <end position="354"/>
    </location>
</feature>
<sequence>MRPYNTRHKTLSLHSLGIHVPGTHAARANRSASNSSSSSSSASPVSMASPASPSKHDQPPTKRQKRSYSESSDDAPPLGRLTKKRDDAVKLENTPPPSPPAAHPSIEMSEDEDDATPKTIDMEGVNDEIVEAVIVQLQNTGNRPHLVKELAAVLMLQLKIVQQSANPCAIISSRLATYLKRSGWSALAPCPLAKELESVHPRRTYFYLTTCPHQPIPDPAQAASLSHLAHGRAIISPSPSSAPSTSADDSDLERRRELSPSPEVDLSSPEFDEMDDDFAMPSTPIGSFSMRGFYMPPRQIHSGSGRHGRAGSPPLEKDEKEFTQTADGLQKRKLHGDVPPASSSSAPSAAAAPADQATMMSIDLERDEGSLFGVASGLSGTFSHAASFVSSPAIRPSTMSLNFGRKDGEAVSWAKFEGMLEWDRSPESIELEELDGLLDDY</sequence>
<evidence type="ECO:0000256" key="1">
    <source>
        <dbReference type="SAM" id="MobiDB-lite"/>
    </source>
</evidence>
<feature type="domain" description="GDS1 winged helix" evidence="2">
    <location>
        <begin position="121"/>
        <end position="215"/>
    </location>
</feature>
<dbReference type="AlphaFoldDB" id="A0AAD4ESN5"/>
<accession>A0AAD4ESN5</accession>
<comment type="caution">
    <text evidence="3">The sequence shown here is derived from an EMBL/GenBank/DDBJ whole genome shotgun (WGS) entry which is preliminary data.</text>
</comment>
<organism evidence="3 4">
    <name type="scientific">Staphylotrichum longicolle</name>
    <dbReference type="NCBI Taxonomy" id="669026"/>
    <lineage>
        <taxon>Eukaryota</taxon>
        <taxon>Fungi</taxon>
        <taxon>Dikarya</taxon>
        <taxon>Ascomycota</taxon>
        <taxon>Pezizomycotina</taxon>
        <taxon>Sordariomycetes</taxon>
        <taxon>Sordariomycetidae</taxon>
        <taxon>Sordariales</taxon>
        <taxon>Chaetomiaceae</taxon>
        <taxon>Staphylotrichum</taxon>
    </lineage>
</organism>
<name>A0AAD4ESN5_9PEZI</name>
<protein>
    <recommendedName>
        <fullName evidence="2">GDS1 winged helix domain-containing protein</fullName>
    </recommendedName>
</protein>
<evidence type="ECO:0000313" key="4">
    <source>
        <dbReference type="Proteomes" id="UP001197093"/>
    </source>
</evidence>
<gene>
    <name evidence="3" type="ORF">NEMBOFW57_008941</name>
</gene>
<dbReference type="EMBL" id="JAHCVI010000004">
    <property type="protein sequence ID" value="KAG7286630.1"/>
    <property type="molecule type" value="Genomic_DNA"/>
</dbReference>
<feature type="region of interest" description="Disordered" evidence="1">
    <location>
        <begin position="234"/>
        <end position="354"/>
    </location>
</feature>